<evidence type="ECO:0000313" key="2">
    <source>
        <dbReference type="Proteomes" id="UP000657006"/>
    </source>
</evidence>
<proteinExistence type="predicted"/>
<dbReference type="Proteomes" id="UP000657006">
    <property type="component" value="Unassembled WGS sequence"/>
</dbReference>
<accession>A0A926DVS0</accession>
<dbReference type="AlphaFoldDB" id="A0A926DVS0"/>
<dbReference type="EMBL" id="JACRSQ010000031">
    <property type="protein sequence ID" value="MBC8544798.1"/>
    <property type="molecule type" value="Genomic_DNA"/>
</dbReference>
<gene>
    <name evidence="1" type="ORF">H8730_14715</name>
</gene>
<keyword evidence="2" id="KW-1185">Reference proteome</keyword>
<comment type="caution">
    <text evidence="1">The sequence shown here is derived from an EMBL/GenBank/DDBJ whole genome shotgun (WGS) entry which is preliminary data.</text>
</comment>
<reference evidence="1" key="1">
    <citation type="submission" date="2020-08" db="EMBL/GenBank/DDBJ databases">
        <title>Genome public.</title>
        <authorList>
            <person name="Liu C."/>
            <person name="Sun Q."/>
        </authorList>
    </citation>
    <scope>NUCLEOTIDE SEQUENCE</scope>
    <source>
        <strain evidence="1">NSJ-32</strain>
    </source>
</reference>
<sequence length="183" mass="20883">MLEKYLIEHCAPTLASLKTASLFCIAVKTEEELESQLKAWNGQLQEKGLFLLVLRRNGEKALIYVCRSSHLQEDLQKPGVAGFLAEYGYQNTDVRYALERLMKRLGEGDSFPHEIGIFLGYPLGDVMGFIQNAGKNCKCSGCWKVYCDECEARRLFAQFQKCREIYARLWNQGRSVWQLTVAA</sequence>
<protein>
    <submittedName>
        <fullName evidence="1">DUF3793 family protein</fullName>
    </submittedName>
</protein>
<dbReference type="RefSeq" id="WP_177719890.1">
    <property type="nucleotide sequence ID" value="NZ_JACRSQ010000031.1"/>
</dbReference>
<organism evidence="1 2">
    <name type="scientific">Bianquea renquensis</name>
    <dbReference type="NCBI Taxonomy" id="2763661"/>
    <lineage>
        <taxon>Bacteria</taxon>
        <taxon>Bacillati</taxon>
        <taxon>Bacillota</taxon>
        <taxon>Clostridia</taxon>
        <taxon>Eubacteriales</taxon>
        <taxon>Bianqueaceae</taxon>
        <taxon>Bianquea</taxon>
    </lineage>
</organism>
<dbReference type="Pfam" id="PF12672">
    <property type="entry name" value="DUF3793"/>
    <property type="match status" value="1"/>
</dbReference>
<evidence type="ECO:0000313" key="1">
    <source>
        <dbReference type="EMBL" id="MBC8544798.1"/>
    </source>
</evidence>
<name>A0A926DVS0_9FIRM</name>
<dbReference type="InterPro" id="IPR024523">
    <property type="entry name" value="DUF3793"/>
</dbReference>